<evidence type="ECO:0000313" key="4">
    <source>
        <dbReference type="EMBL" id="CAG8981481.1"/>
    </source>
</evidence>
<sequence>MSRKEGQIALAISAYNKGQFTSLKAACTRYDAPYSTTYDRVKGAIPQRDFRPRNQKLTDLEESALIQWMLSMEARGLPVRKDSIRQMADLLLEKRTEVGRIIVGKCWVDNFIKRHDSLRTKYTRKYDYKRAKCEDPTIIRDWFRLVHNIVEKYGILAECEGWNP</sequence>
<dbReference type="InterPro" id="IPR007889">
    <property type="entry name" value="HTH_Psq"/>
</dbReference>
<keyword evidence="1" id="KW-0238">DNA-binding</keyword>
<name>A0A9N9QBP2_9HELO</name>
<proteinExistence type="predicted"/>
<comment type="caution">
    <text evidence="4">The sequence shown here is derived from an EMBL/GenBank/DDBJ whole genome shotgun (WGS) entry which is preliminary data.</text>
</comment>
<dbReference type="SMART" id="SM00674">
    <property type="entry name" value="CENPB"/>
    <property type="match status" value="1"/>
</dbReference>
<evidence type="ECO:0000313" key="5">
    <source>
        <dbReference type="Proteomes" id="UP000701801"/>
    </source>
</evidence>
<dbReference type="SUPFAM" id="SSF46689">
    <property type="entry name" value="Homeodomain-like"/>
    <property type="match status" value="2"/>
</dbReference>
<feature type="domain" description="HTH CENPB-type" evidence="3">
    <location>
        <begin position="49"/>
        <end position="121"/>
    </location>
</feature>
<keyword evidence="2" id="KW-0539">Nucleus</keyword>
<dbReference type="Pfam" id="PF05225">
    <property type="entry name" value="HTH_psq"/>
    <property type="match status" value="1"/>
</dbReference>
<dbReference type="InterPro" id="IPR009057">
    <property type="entry name" value="Homeodomain-like_sf"/>
</dbReference>
<evidence type="ECO:0000259" key="3">
    <source>
        <dbReference type="PROSITE" id="PS51253"/>
    </source>
</evidence>
<dbReference type="OrthoDB" id="3546351at2759"/>
<gene>
    <name evidence="4" type="ORF">HYALB_00003052</name>
</gene>
<protein>
    <recommendedName>
        <fullName evidence="3">HTH CENPB-type domain-containing protein</fullName>
    </recommendedName>
</protein>
<evidence type="ECO:0000256" key="2">
    <source>
        <dbReference type="ARBA" id="ARBA00023242"/>
    </source>
</evidence>
<dbReference type="GO" id="GO:0003677">
    <property type="term" value="F:DNA binding"/>
    <property type="evidence" value="ECO:0007669"/>
    <property type="project" value="UniProtKB-KW"/>
</dbReference>
<evidence type="ECO:0000256" key="1">
    <source>
        <dbReference type="ARBA" id="ARBA00023125"/>
    </source>
</evidence>
<accession>A0A9N9QBP2</accession>
<organism evidence="4 5">
    <name type="scientific">Hymenoscyphus albidus</name>
    <dbReference type="NCBI Taxonomy" id="595503"/>
    <lineage>
        <taxon>Eukaryota</taxon>
        <taxon>Fungi</taxon>
        <taxon>Dikarya</taxon>
        <taxon>Ascomycota</taxon>
        <taxon>Pezizomycotina</taxon>
        <taxon>Leotiomycetes</taxon>
        <taxon>Helotiales</taxon>
        <taxon>Helotiaceae</taxon>
        <taxon>Hymenoscyphus</taxon>
    </lineage>
</organism>
<reference evidence="4" key="1">
    <citation type="submission" date="2021-07" db="EMBL/GenBank/DDBJ databases">
        <authorList>
            <person name="Durling M."/>
        </authorList>
    </citation>
    <scope>NUCLEOTIDE SEQUENCE</scope>
</reference>
<dbReference type="EMBL" id="CAJVRM010000485">
    <property type="protein sequence ID" value="CAG8981481.1"/>
    <property type="molecule type" value="Genomic_DNA"/>
</dbReference>
<dbReference type="PROSITE" id="PS51253">
    <property type="entry name" value="HTH_CENPB"/>
    <property type="match status" value="1"/>
</dbReference>
<dbReference type="Pfam" id="PF03221">
    <property type="entry name" value="HTH_Tnp_Tc5"/>
    <property type="match status" value="1"/>
</dbReference>
<keyword evidence="5" id="KW-1185">Reference proteome</keyword>
<dbReference type="Proteomes" id="UP000701801">
    <property type="component" value="Unassembled WGS sequence"/>
</dbReference>
<dbReference type="InterPro" id="IPR006600">
    <property type="entry name" value="HTH_CenpB_DNA-bd_dom"/>
</dbReference>
<dbReference type="AlphaFoldDB" id="A0A9N9QBP2"/>